<accession>A0ABV0VFY7</accession>
<keyword evidence="2" id="KW-1185">Reference proteome</keyword>
<proteinExistence type="predicted"/>
<comment type="caution">
    <text evidence="1">The sequence shown here is derived from an EMBL/GenBank/DDBJ whole genome shotgun (WGS) entry which is preliminary data.</text>
</comment>
<evidence type="ECO:0000313" key="1">
    <source>
        <dbReference type="EMBL" id="MEQ2256186.1"/>
    </source>
</evidence>
<gene>
    <name evidence="1" type="ORF">ILYODFUR_021774</name>
</gene>
<name>A0ABV0VFY7_9TELE</name>
<dbReference type="Proteomes" id="UP001482620">
    <property type="component" value="Unassembled WGS sequence"/>
</dbReference>
<dbReference type="EMBL" id="JAHRIQ010106620">
    <property type="protein sequence ID" value="MEQ2256186.1"/>
    <property type="molecule type" value="Genomic_DNA"/>
</dbReference>
<sequence length="99" mass="10616">MWAHTGSGHFSWTLPVSVIQESLLSRITSLIFEFTVSCSISKVSTSPCSLCTITSSTTEEFSTAFKDTPLYSTEELASTLCPDDFISSSNGTCSGILDS</sequence>
<evidence type="ECO:0000313" key="2">
    <source>
        <dbReference type="Proteomes" id="UP001482620"/>
    </source>
</evidence>
<organism evidence="1 2">
    <name type="scientific">Ilyodon furcidens</name>
    <name type="common">goldbreast splitfin</name>
    <dbReference type="NCBI Taxonomy" id="33524"/>
    <lineage>
        <taxon>Eukaryota</taxon>
        <taxon>Metazoa</taxon>
        <taxon>Chordata</taxon>
        <taxon>Craniata</taxon>
        <taxon>Vertebrata</taxon>
        <taxon>Euteleostomi</taxon>
        <taxon>Actinopterygii</taxon>
        <taxon>Neopterygii</taxon>
        <taxon>Teleostei</taxon>
        <taxon>Neoteleostei</taxon>
        <taxon>Acanthomorphata</taxon>
        <taxon>Ovalentaria</taxon>
        <taxon>Atherinomorphae</taxon>
        <taxon>Cyprinodontiformes</taxon>
        <taxon>Goodeidae</taxon>
        <taxon>Ilyodon</taxon>
    </lineage>
</organism>
<reference evidence="1 2" key="1">
    <citation type="submission" date="2021-06" db="EMBL/GenBank/DDBJ databases">
        <authorList>
            <person name="Palmer J.M."/>
        </authorList>
    </citation>
    <scope>NUCLEOTIDE SEQUENCE [LARGE SCALE GENOMIC DNA]</scope>
    <source>
        <strain evidence="2">if_2019</strain>
        <tissue evidence="1">Muscle</tissue>
    </source>
</reference>
<feature type="non-terminal residue" evidence="1">
    <location>
        <position position="99"/>
    </location>
</feature>
<protein>
    <submittedName>
        <fullName evidence="1">Uncharacterized protein</fullName>
    </submittedName>
</protein>